<dbReference type="RefSeq" id="WP_141449978.1">
    <property type="nucleotide sequence ID" value="NZ_CP041217.1"/>
</dbReference>
<protein>
    <submittedName>
        <fullName evidence="1">Uncharacterized protein</fullName>
    </submittedName>
</protein>
<dbReference type="EMBL" id="CP041217">
    <property type="protein sequence ID" value="QDH23441.1"/>
    <property type="molecule type" value="Genomic_DNA"/>
</dbReference>
<name>A0A4Y6V480_SACBS</name>
<dbReference type="KEGG" id="saca:FFV09_22790"/>
<gene>
    <name evidence="1" type="ORF">FFV09_22790</name>
</gene>
<accession>A0A4Y6V480</accession>
<reference evidence="1 2" key="1">
    <citation type="submission" date="2019-06" db="EMBL/GenBank/DDBJ databases">
        <title>Saccharibacillus brassicae sp. nov., an endophytic bacterium isolated from Chinese cabbage seeds (Brassica pekinensis).</title>
        <authorList>
            <person name="Jiang L."/>
            <person name="Lee J."/>
            <person name="Kim S.W."/>
        </authorList>
    </citation>
    <scope>NUCLEOTIDE SEQUENCE [LARGE SCALE GENOMIC DNA]</scope>
    <source>
        <strain evidence="2">KCTC 43072 / ATSA2</strain>
    </source>
</reference>
<dbReference type="Proteomes" id="UP000316968">
    <property type="component" value="Chromosome"/>
</dbReference>
<dbReference type="AlphaFoldDB" id="A0A4Y6V480"/>
<sequence length="67" mass="7903">MNTYKELISNEEFFAAALLQVRVFVIDAEDRSLVDYGGPVQKYTEFAVRIGGTYYQRHLYIFKVFDR</sequence>
<organism evidence="1 2">
    <name type="scientific">Saccharibacillus brassicae</name>
    <dbReference type="NCBI Taxonomy" id="2583377"/>
    <lineage>
        <taxon>Bacteria</taxon>
        <taxon>Bacillati</taxon>
        <taxon>Bacillota</taxon>
        <taxon>Bacilli</taxon>
        <taxon>Bacillales</taxon>
        <taxon>Paenibacillaceae</taxon>
        <taxon>Saccharibacillus</taxon>
    </lineage>
</organism>
<proteinExistence type="predicted"/>
<evidence type="ECO:0000313" key="2">
    <source>
        <dbReference type="Proteomes" id="UP000316968"/>
    </source>
</evidence>
<evidence type="ECO:0000313" key="1">
    <source>
        <dbReference type="EMBL" id="QDH23441.1"/>
    </source>
</evidence>
<keyword evidence="2" id="KW-1185">Reference proteome</keyword>
<dbReference type="OrthoDB" id="2628934at2"/>